<dbReference type="Proteomes" id="UP000054937">
    <property type="component" value="Unassembled WGS sequence"/>
</dbReference>
<dbReference type="EMBL" id="LDAU01000048">
    <property type="protein sequence ID" value="KRX09543.1"/>
    <property type="molecule type" value="Genomic_DNA"/>
</dbReference>
<comment type="caution">
    <text evidence="2">The sequence shown here is derived from an EMBL/GenBank/DDBJ whole genome shotgun (WGS) entry which is preliminary data.</text>
</comment>
<reference evidence="2 3" key="1">
    <citation type="journal article" date="2015" name="Sci. Rep.">
        <title>Genome of the facultative scuticociliatosis pathogen Pseudocohnilembus persalinus provides insight into its virulence through horizontal gene transfer.</title>
        <authorList>
            <person name="Xiong J."/>
            <person name="Wang G."/>
            <person name="Cheng J."/>
            <person name="Tian M."/>
            <person name="Pan X."/>
            <person name="Warren A."/>
            <person name="Jiang C."/>
            <person name="Yuan D."/>
            <person name="Miao W."/>
        </authorList>
    </citation>
    <scope>NUCLEOTIDE SEQUENCE [LARGE SCALE GENOMIC DNA]</scope>
    <source>
        <strain evidence="2">36N120E</strain>
    </source>
</reference>
<feature type="compositionally biased region" description="Acidic residues" evidence="1">
    <location>
        <begin position="193"/>
        <end position="210"/>
    </location>
</feature>
<dbReference type="AlphaFoldDB" id="A0A0V0R501"/>
<evidence type="ECO:0000313" key="2">
    <source>
        <dbReference type="EMBL" id="KRX09543.1"/>
    </source>
</evidence>
<feature type="region of interest" description="Disordered" evidence="1">
    <location>
        <begin position="185"/>
        <end position="219"/>
    </location>
</feature>
<name>A0A0V0R501_PSEPJ</name>
<accession>A0A0V0R501</accession>
<evidence type="ECO:0000256" key="1">
    <source>
        <dbReference type="SAM" id="MobiDB-lite"/>
    </source>
</evidence>
<feature type="compositionally biased region" description="Low complexity" evidence="1">
    <location>
        <begin position="10"/>
        <end position="24"/>
    </location>
</feature>
<gene>
    <name evidence="2" type="ORF">PPERSA_12286</name>
</gene>
<protein>
    <submittedName>
        <fullName evidence="2">Uncharacterized protein</fullName>
    </submittedName>
</protein>
<evidence type="ECO:0000313" key="3">
    <source>
        <dbReference type="Proteomes" id="UP000054937"/>
    </source>
</evidence>
<dbReference type="InParanoid" id="A0A0V0R501"/>
<proteinExistence type="predicted"/>
<sequence length="219" mass="25872">MTEQADKNQTQEISTEQQQIKEQIGQARENQREESRSQQVQDTLQQKREQLLNDKQNLEENKENQQSQKNKENDEDEDKQENEGISFDEIQTPLKNLINELGTNFEKIKQACKDNKFVQEGQIEESFQEKILKAAESQDIQQYFEIILQRANPLISEMFANMEKQQGVKVELPTTIEEFNQICWQDLTAPIDNEADEDEDEDEEEQEEENQNQNEEKQE</sequence>
<keyword evidence="3" id="KW-1185">Reference proteome</keyword>
<feature type="region of interest" description="Disordered" evidence="1">
    <location>
        <begin position="1"/>
        <end position="91"/>
    </location>
</feature>
<organism evidence="2 3">
    <name type="scientific">Pseudocohnilembus persalinus</name>
    <name type="common">Ciliate</name>
    <dbReference type="NCBI Taxonomy" id="266149"/>
    <lineage>
        <taxon>Eukaryota</taxon>
        <taxon>Sar</taxon>
        <taxon>Alveolata</taxon>
        <taxon>Ciliophora</taxon>
        <taxon>Intramacronucleata</taxon>
        <taxon>Oligohymenophorea</taxon>
        <taxon>Scuticociliatia</taxon>
        <taxon>Philasterida</taxon>
        <taxon>Pseudocohnilembidae</taxon>
        <taxon>Pseudocohnilembus</taxon>
    </lineage>
</organism>
<feature type="compositionally biased region" description="Basic and acidic residues" evidence="1">
    <location>
        <begin position="45"/>
        <end position="63"/>
    </location>
</feature>